<dbReference type="Pfam" id="PF07885">
    <property type="entry name" value="Ion_trans_2"/>
    <property type="match status" value="1"/>
</dbReference>
<dbReference type="InterPro" id="IPR001638">
    <property type="entry name" value="Solute-binding_3/MltF_N"/>
</dbReference>
<name>W4LP38_ENTF1</name>
<evidence type="ECO:0000256" key="2">
    <source>
        <dbReference type="SAM" id="Phobius"/>
    </source>
</evidence>
<dbReference type="AlphaFoldDB" id="W4LP38"/>
<dbReference type="Pfam" id="PF00497">
    <property type="entry name" value="SBP_bac_3"/>
    <property type="match status" value="1"/>
</dbReference>
<evidence type="ECO:0000259" key="3">
    <source>
        <dbReference type="SMART" id="SM00062"/>
    </source>
</evidence>
<dbReference type="Gene3D" id="1.10.287.70">
    <property type="match status" value="1"/>
</dbReference>
<evidence type="ECO:0000313" key="5">
    <source>
        <dbReference type="Proteomes" id="UP000019141"/>
    </source>
</evidence>
<dbReference type="GO" id="GO:0016020">
    <property type="term" value="C:membrane"/>
    <property type="evidence" value="ECO:0007669"/>
    <property type="project" value="InterPro"/>
</dbReference>
<evidence type="ECO:0000313" key="4">
    <source>
        <dbReference type="EMBL" id="ETW99495.1"/>
    </source>
</evidence>
<keyword evidence="2" id="KW-0812">Transmembrane</keyword>
<dbReference type="PANTHER" id="PTHR35936">
    <property type="entry name" value="MEMBRANE-BOUND LYTIC MUREIN TRANSGLYCOSYLASE F"/>
    <property type="match status" value="1"/>
</dbReference>
<dbReference type="GO" id="GO:0015276">
    <property type="term" value="F:ligand-gated monoatomic ion channel activity"/>
    <property type="evidence" value="ECO:0007669"/>
    <property type="project" value="InterPro"/>
</dbReference>
<evidence type="ECO:0000256" key="1">
    <source>
        <dbReference type="ARBA" id="ARBA00022729"/>
    </source>
</evidence>
<keyword evidence="2" id="KW-1133">Transmembrane helix</keyword>
<dbReference type="SUPFAM" id="SSF53850">
    <property type="entry name" value="Periplasmic binding protein-like II"/>
    <property type="match status" value="1"/>
</dbReference>
<dbReference type="HOGENOM" id="CLU_019602_21_0_7"/>
<keyword evidence="5" id="KW-1185">Reference proteome</keyword>
<keyword evidence="2" id="KW-0472">Membrane</keyword>
<organism evidence="4 5">
    <name type="scientific">Entotheonella factor</name>
    <dbReference type="NCBI Taxonomy" id="1429438"/>
    <lineage>
        <taxon>Bacteria</taxon>
        <taxon>Pseudomonadati</taxon>
        <taxon>Nitrospinota/Tectimicrobiota group</taxon>
        <taxon>Candidatus Tectimicrobiota</taxon>
        <taxon>Candidatus Entotheonellia</taxon>
        <taxon>Candidatus Entotheonellales</taxon>
        <taxon>Candidatus Entotheonellaceae</taxon>
        <taxon>Candidatus Entotheonella</taxon>
    </lineage>
</organism>
<accession>W4LP38</accession>
<keyword evidence="1" id="KW-0732">Signal</keyword>
<proteinExistence type="predicted"/>
<reference evidence="4 5" key="1">
    <citation type="journal article" date="2014" name="Nature">
        <title>An environmental bacterial taxon with a large and distinct metabolic repertoire.</title>
        <authorList>
            <person name="Wilson M.C."/>
            <person name="Mori T."/>
            <person name="Ruckert C."/>
            <person name="Uria A.R."/>
            <person name="Helf M.J."/>
            <person name="Takada K."/>
            <person name="Gernert C."/>
            <person name="Steffens U.A."/>
            <person name="Heycke N."/>
            <person name="Schmitt S."/>
            <person name="Rinke C."/>
            <person name="Helfrich E.J."/>
            <person name="Brachmann A.O."/>
            <person name="Gurgui C."/>
            <person name="Wakimoto T."/>
            <person name="Kracht M."/>
            <person name="Crusemann M."/>
            <person name="Hentschel U."/>
            <person name="Abe I."/>
            <person name="Matsunaga S."/>
            <person name="Kalinowski J."/>
            <person name="Takeyama H."/>
            <person name="Piel J."/>
        </authorList>
    </citation>
    <scope>NUCLEOTIDE SEQUENCE [LARGE SCALE GENOMIC DNA]</scope>
    <source>
        <strain evidence="5">TSY1</strain>
    </source>
</reference>
<dbReference type="Gene3D" id="3.40.190.10">
    <property type="entry name" value="Periplasmic binding protein-like II"/>
    <property type="match status" value="3"/>
</dbReference>
<comment type="caution">
    <text evidence="4">The sequence shown here is derived from an EMBL/GenBank/DDBJ whole genome shotgun (WGS) entry which is preliminary data.</text>
</comment>
<dbReference type="SUPFAM" id="SSF81324">
    <property type="entry name" value="Voltage-gated potassium channels"/>
    <property type="match status" value="1"/>
</dbReference>
<sequence length="386" mass="43438">MNLLQLRFKIRLYDRWITDDHTCFYLCVMALTTWLIMSLTCCTWVYAETPDSPQPPSLLRVGSVPESVLFQYENGLHSGFYVDLWDVIATELNLNYQWVVIDTFAQLRAAVKNGELDVGASHISITADRERVMDFTHIVFNDGYQLYVPTADGGGEFNLFSILYKSGFFSMIGIILLVLVALAHIVWLVEKHRPDSDFRPGYLHGIEDALWWSIVTITTVGYGDKTPKSRLGRLIAVGWMMMSLFVVSLVVGQVTSVMTIANLDSSIKNIGDLPGKSVGVVADTVFDDFLVNLDIEPVRYPTSAKLFQALAHGQLDVILSDVVNGFVLPEHIAPRVKKAGSPFKRDDVAWILPQGSPLREDINRALALMFDSGRYDRIHARWFGRQ</sequence>
<dbReference type="EMBL" id="AZHW01000440">
    <property type="protein sequence ID" value="ETW99495.1"/>
    <property type="molecule type" value="Genomic_DNA"/>
</dbReference>
<protein>
    <recommendedName>
        <fullName evidence="3">Solute-binding protein family 3/N-terminal domain-containing protein</fullName>
    </recommendedName>
</protein>
<feature type="domain" description="Solute-binding protein family 3/N-terminal" evidence="3">
    <location>
        <begin position="58"/>
        <end position="386"/>
    </location>
</feature>
<feature type="transmembrane region" description="Helical" evidence="2">
    <location>
        <begin position="21"/>
        <end position="47"/>
    </location>
</feature>
<dbReference type="InterPro" id="IPR013099">
    <property type="entry name" value="K_chnl_dom"/>
</dbReference>
<dbReference type="PANTHER" id="PTHR35936:SF19">
    <property type="entry name" value="AMINO-ACID-BINDING PROTEIN YXEM-RELATED"/>
    <property type="match status" value="1"/>
</dbReference>
<dbReference type="SMART" id="SM00062">
    <property type="entry name" value="PBPb"/>
    <property type="match status" value="1"/>
</dbReference>
<dbReference type="Proteomes" id="UP000019141">
    <property type="component" value="Unassembled WGS sequence"/>
</dbReference>
<gene>
    <name evidence="4" type="ORF">ETSY1_14840</name>
</gene>
<dbReference type="PRINTS" id="PR00169">
    <property type="entry name" value="KCHANNEL"/>
</dbReference>
<feature type="transmembrane region" description="Helical" evidence="2">
    <location>
        <begin position="168"/>
        <end position="189"/>
    </location>
</feature>
<feature type="transmembrane region" description="Helical" evidence="2">
    <location>
        <begin position="234"/>
        <end position="254"/>
    </location>
</feature>